<dbReference type="RefSeq" id="WP_338249545.1">
    <property type="nucleotide sequence ID" value="NZ_AP028907.1"/>
</dbReference>
<proteinExistence type="predicted"/>
<dbReference type="InterPro" id="IPR051797">
    <property type="entry name" value="TrmB-like"/>
</dbReference>
<dbReference type="Proteomes" id="UP001341135">
    <property type="component" value="Chromosome"/>
</dbReference>
<dbReference type="InterPro" id="IPR036390">
    <property type="entry name" value="WH_DNA-bd_sf"/>
</dbReference>
<dbReference type="InterPro" id="IPR002831">
    <property type="entry name" value="Tscrpt_reg_TrmB_N"/>
</dbReference>
<keyword evidence="1" id="KW-0175">Coiled coil</keyword>
<dbReference type="Pfam" id="PF01978">
    <property type="entry name" value="TrmB"/>
    <property type="match status" value="1"/>
</dbReference>
<gene>
    <name evidence="3" type="ORF">PABY_18920</name>
</gene>
<dbReference type="Gene3D" id="1.10.10.10">
    <property type="entry name" value="Winged helix-like DNA-binding domain superfamily/Winged helix DNA-binding domain"/>
    <property type="match status" value="1"/>
</dbReference>
<accession>A0ABM8IXR8</accession>
<dbReference type="PANTHER" id="PTHR34293:SF1">
    <property type="entry name" value="HTH-TYPE TRANSCRIPTIONAL REGULATOR TRMBL2"/>
    <property type="match status" value="1"/>
</dbReference>
<feature type="coiled-coil region" evidence="1">
    <location>
        <begin position="85"/>
        <end position="112"/>
    </location>
</feature>
<evidence type="ECO:0000259" key="2">
    <source>
        <dbReference type="Pfam" id="PF01978"/>
    </source>
</evidence>
<dbReference type="SUPFAM" id="SSF46785">
    <property type="entry name" value="Winged helix' DNA-binding domain"/>
    <property type="match status" value="1"/>
</dbReference>
<dbReference type="PANTHER" id="PTHR34293">
    <property type="entry name" value="HTH-TYPE TRANSCRIPTIONAL REGULATOR TRMBL2"/>
    <property type="match status" value="1"/>
</dbReference>
<organism evidence="3 4">
    <name type="scientific">Pyrodictium abyssi</name>
    <dbReference type="NCBI Taxonomy" id="54256"/>
    <lineage>
        <taxon>Archaea</taxon>
        <taxon>Thermoproteota</taxon>
        <taxon>Thermoprotei</taxon>
        <taxon>Desulfurococcales</taxon>
        <taxon>Pyrodictiaceae</taxon>
        <taxon>Pyrodictium</taxon>
    </lineage>
</organism>
<evidence type="ECO:0000256" key="1">
    <source>
        <dbReference type="SAM" id="Coils"/>
    </source>
</evidence>
<evidence type="ECO:0000313" key="3">
    <source>
        <dbReference type="EMBL" id="BES82325.1"/>
    </source>
</evidence>
<protein>
    <recommendedName>
        <fullName evidence="2">Transcription regulator TrmB N-terminal domain-containing protein</fullName>
    </recommendedName>
</protein>
<feature type="domain" description="Transcription regulator TrmB N-terminal" evidence="2">
    <location>
        <begin position="13"/>
        <end position="67"/>
    </location>
</feature>
<dbReference type="EMBL" id="AP028907">
    <property type="protein sequence ID" value="BES82325.1"/>
    <property type="molecule type" value="Genomic_DNA"/>
</dbReference>
<reference evidence="3 4" key="1">
    <citation type="submission" date="2023-09" db="EMBL/GenBank/DDBJ databases">
        <title>Pyrofollis japonicus gen. nov. sp. nov., a novel member of the family Pyrodictiaceae isolated from the Iheya North hydrothermal field.</title>
        <authorList>
            <person name="Miyazaki U."/>
            <person name="Sanari M."/>
            <person name="Tame A."/>
            <person name="Kitajima M."/>
            <person name="Okamoto A."/>
            <person name="Sawayama S."/>
            <person name="Miyazaki J."/>
            <person name="Takai K."/>
            <person name="Nakagawa S."/>
        </authorList>
    </citation>
    <scope>NUCLEOTIDE SEQUENCE [LARGE SCALE GENOMIC DNA]</scope>
    <source>
        <strain evidence="3 4">AV2</strain>
    </source>
</reference>
<sequence length="258" mass="27833">MAGEGLEERLRRLLGLSGYEARVYLAVLGGASRPREIAEEAGVPPQRIYDVLRSLQRRGLVVQTGEGYKATPPARALGAEAERLIVEARLRADELRALAQELERHATSTAREHVAVEEGLSRALAAAMAALQECSEKPWVLAYKAAEKAEELLPALSRLLEVLDGRGARVILYTGAAVPEHVLRTVASIPGVELRASDAVLLDMMVVCDTVVIGVPGRGGNVVAVAITNREFADALKRRLETIWRSARPVPDAAPGQR</sequence>
<keyword evidence="4" id="KW-1185">Reference proteome</keyword>
<dbReference type="GeneID" id="89289899"/>
<name>A0ABM8IXR8_9CREN</name>
<evidence type="ECO:0000313" key="4">
    <source>
        <dbReference type="Proteomes" id="UP001341135"/>
    </source>
</evidence>
<dbReference type="InterPro" id="IPR036388">
    <property type="entry name" value="WH-like_DNA-bd_sf"/>
</dbReference>